<dbReference type="GO" id="GO:0006235">
    <property type="term" value="P:dTTP biosynthetic process"/>
    <property type="evidence" value="ECO:0007669"/>
    <property type="project" value="UniProtKB-UniRule"/>
</dbReference>
<dbReference type="GO" id="GO:0004798">
    <property type="term" value="F:dTMP kinase activity"/>
    <property type="evidence" value="ECO:0007669"/>
    <property type="project" value="UniProtKB-UniRule"/>
</dbReference>
<accession>A0A8J4M7A3</accession>
<dbReference type="AlphaFoldDB" id="A0A8J4M7A3"/>
<dbReference type="HAMAP" id="MF_00165">
    <property type="entry name" value="Thymidylate_kinase"/>
    <property type="match status" value="1"/>
</dbReference>
<dbReference type="InterPro" id="IPR018095">
    <property type="entry name" value="Thymidylate_kin_CS"/>
</dbReference>
<dbReference type="SUPFAM" id="SSF52540">
    <property type="entry name" value="P-loop containing nucleoside triphosphate hydrolases"/>
    <property type="match status" value="1"/>
</dbReference>
<dbReference type="EMBL" id="DTQM01000217">
    <property type="protein sequence ID" value="HGC43813.1"/>
    <property type="molecule type" value="Genomic_DNA"/>
</dbReference>
<comment type="caution">
    <text evidence="14">The sequence shown here is derived from an EMBL/GenBank/DDBJ whole genome shotgun (WGS) entry which is preliminary data.</text>
</comment>
<evidence type="ECO:0000256" key="7">
    <source>
        <dbReference type="ARBA" id="ARBA00022777"/>
    </source>
</evidence>
<evidence type="ECO:0000256" key="8">
    <source>
        <dbReference type="ARBA" id="ARBA00022840"/>
    </source>
</evidence>
<evidence type="ECO:0000256" key="11">
    <source>
        <dbReference type="ARBA" id="ARBA00057735"/>
    </source>
</evidence>
<dbReference type="FunFam" id="3.40.50.300:FF:000225">
    <property type="entry name" value="Thymidylate kinase"/>
    <property type="match status" value="1"/>
</dbReference>
<dbReference type="PROSITE" id="PS01331">
    <property type="entry name" value="THYMIDYLATE_KINASE"/>
    <property type="match status" value="1"/>
</dbReference>
<keyword evidence="5 12" id="KW-0545">Nucleotide biosynthesis</keyword>
<evidence type="ECO:0000313" key="14">
    <source>
        <dbReference type="EMBL" id="HGC43813.1"/>
    </source>
</evidence>
<comment type="function">
    <text evidence="11 12">Phosphorylation of dTMP to form dTDP in both de novo and salvage pathways of dTTP synthesis.</text>
</comment>
<evidence type="ECO:0000256" key="5">
    <source>
        <dbReference type="ARBA" id="ARBA00022727"/>
    </source>
</evidence>
<dbReference type="InterPro" id="IPR027417">
    <property type="entry name" value="P-loop_NTPase"/>
</dbReference>
<keyword evidence="4 12" id="KW-0808">Transferase</keyword>
<evidence type="ECO:0000259" key="13">
    <source>
        <dbReference type="Pfam" id="PF02223"/>
    </source>
</evidence>
<evidence type="ECO:0000256" key="12">
    <source>
        <dbReference type="HAMAP-Rule" id="MF_00165"/>
    </source>
</evidence>
<sequence>MARGRFITFEGGEGAGKSTQARRLAAHLEAAGQKVVLTREPGGTAGAERIRALLLDAAAAWTGLAEILLHFAARAEHVARVIRPALAAGSIVICDRFTDSTLAYQGYGQGGDRAAIAQLARLIALEPDLTIVLDISVADSLSRLAARGEKADRYERLGADFFARVAAGFRAIAAAAPERCVLIGAADDEARIAARIADLVRARLGLGT</sequence>
<dbReference type="GO" id="GO:0006233">
    <property type="term" value="P:dTDP biosynthetic process"/>
    <property type="evidence" value="ECO:0007669"/>
    <property type="project" value="InterPro"/>
</dbReference>
<feature type="domain" description="Thymidylate kinase-like" evidence="13">
    <location>
        <begin position="9"/>
        <end position="191"/>
    </location>
</feature>
<dbReference type="PANTHER" id="PTHR10344">
    <property type="entry name" value="THYMIDYLATE KINASE"/>
    <property type="match status" value="1"/>
</dbReference>
<keyword evidence="6 12" id="KW-0547">Nucleotide-binding</keyword>
<dbReference type="EC" id="2.7.4.9" evidence="2 12"/>
<dbReference type="GO" id="GO:0005524">
    <property type="term" value="F:ATP binding"/>
    <property type="evidence" value="ECO:0007669"/>
    <property type="project" value="UniProtKB-UniRule"/>
</dbReference>
<name>A0A8J4M7A3_9PROT</name>
<evidence type="ECO:0000256" key="2">
    <source>
        <dbReference type="ARBA" id="ARBA00012980"/>
    </source>
</evidence>
<dbReference type="NCBIfam" id="TIGR00041">
    <property type="entry name" value="DTMP_kinase"/>
    <property type="match status" value="1"/>
</dbReference>
<keyword evidence="7 12" id="KW-0418">Kinase</keyword>
<gene>
    <name evidence="12 14" type="primary">tmk</name>
    <name evidence="14" type="ORF">ENY07_11425</name>
</gene>
<dbReference type="InterPro" id="IPR018094">
    <property type="entry name" value="Thymidylate_kinase"/>
</dbReference>
<evidence type="ECO:0000256" key="9">
    <source>
        <dbReference type="ARBA" id="ARBA00029962"/>
    </source>
</evidence>
<feature type="binding site" evidence="12">
    <location>
        <begin position="11"/>
        <end position="18"/>
    </location>
    <ligand>
        <name>ATP</name>
        <dbReference type="ChEBI" id="CHEBI:30616"/>
    </ligand>
</feature>
<proteinExistence type="inferred from homology"/>
<evidence type="ECO:0000256" key="1">
    <source>
        <dbReference type="ARBA" id="ARBA00009776"/>
    </source>
</evidence>
<evidence type="ECO:0000256" key="4">
    <source>
        <dbReference type="ARBA" id="ARBA00022679"/>
    </source>
</evidence>
<evidence type="ECO:0000256" key="10">
    <source>
        <dbReference type="ARBA" id="ARBA00048743"/>
    </source>
</evidence>
<dbReference type="CDD" id="cd01672">
    <property type="entry name" value="TMPK"/>
    <property type="match status" value="1"/>
</dbReference>
<dbReference type="GO" id="GO:0006227">
    <property type="term" value="P:dUDP biosynthetic process"/>
    <property type="evidence" value="ECO:0007669"/>
    <property type="project" value="TreeGrafter"/>
</dbReference>
<reference evidence="14" key="1">
    <citation type="journal article" date="2020" name="mSystems">
        <title>Genome- and Community-Level Interaction Insights into Carbon Utilization and Element Cycling Functions of Hydrothermarchaeota in Hydrothermal Sediment.</title>
        <authorList>
            <person name="Zhou Z."/>
            <person name="Liu Y."/>
            <person name="Xu W."/>
            <person name="Pan J."/>
            <person name="Luo Z.H."/>
            <person name="Li M."/>
        </authorList>
    </citation>
    <scope>NUCLEOTIDE SEQUENCE</scope>
    <source>
        <strain evidence="14">SpSt-997</strain>
    </source>
</reference>
<dbReference type="Gene3D" id="3.40.50.300">
    <property type="entry name" value="P-loop containing nucleotide triphosphate hydrolases"/>
    <property type="match status" value="1"/>
</dbReference>
<comment type="similarity">
    <text evidence="1 12">Belongs to the thymidylate kinase family.</text>
</comment>
<comment type="catalytic activity">
    <reaction evidence="10 12">
        <text>dTMP + ATP = dTDP + ADP</text>
        <dbReference type="Rhea" id="RHEA:13517"/>
        <dbReference type="ChEBI" id="CHEBI:30616"/>
        <dbReference type="ChEBI" id="CHEBI:58369"/>
        <dbReference type="ChEBI" id="CHEBI:63528"/>
        <dbReference type="ChEBI" id="CHEBI:456216"/>
        <dbReference type="EC" id="2.7.4.9"/>
    </reaction>
</comment>
<dbReference type="PANTHER" id="PTHR10344:SF4">
    <property type="entry name" value="UMP-CMP KINASE 2, MITOCHONDRIAL"/>
    <property type="match status" value="1"/>
</dbReference>
<protein>
    <recommendedName>
        <fullName evidence="3 12">Thymidylate kinase</fullName>
        <ecNumber evidence="2 12">2.7.4.9</ecNumber>
    </recommendedName>
    <alternativeName>
        <fullName evidence="9 12">dTMP kinase</fullName>
    </alternativeName>
</protein>
<evidence type="ECO:0000256" key="3">
    <source>
        <dbReference type="ARBA" id="ARBA00017144"/>
    </source>
</evidence>
<dbReference type="InterPro" id="IPR039430">
    <property type="entry name" value="Thymidylate_kin-like_dom"/>
</dbReference>
<dbReference type="GO" id="GO:0005829">
    <property type="term" value="C:cytosol"/>
    <property type="evidence" value="ECO:0007669"/>
    <property type="project" value="TreeGrafter"/>
</dbReference>
<evidence type="ECO:0000256" key="6">
    <source>
        <dbReference type="ARBA" id="ARBA00022741"/>
    </source>
</evidence>
<keyword evidence="8 12" id="KW-0067">ATP-binding</keyword>
<organism evidence="14">
    <name type="scientific">Acidicaldus sp</name>
    <dbReference type="NCBI Taxonomy" id="1872105"/>
    <lineage>
        <taxon>Bacteria</taxon>
        <taxon>Pseudomonadati</taxon>
        <taxon>Pseudomonadota</taxon>
        <taxon>Alphaproteobacteria</taxon>
        <taxon>Acetobacterales</taxon>
        <taxon>Acetobacteraceae</taxon>
        <taxon>Acidicaldus</taxon>
    </lineage>
</organism>
<dbReference type="Pfam" id="PF02223">
    <property type="entry name" value="Thymidylate_kin"/>
    <property type="match status" value="1"/>
</dbReference>